<evidence type="ECO:0000259" key="4">
    <source>
        <dbReference type="Pfam" id="PF01212"/>
    </source>
</evidence>
<comment type="similarity">
    <text evidence="2">Belongs to the threonine aldolase family.</text>
</comment>
<reference evidence="5 6" key="1">
    <citation type="submission" date="2018-05" db="EMBL/GenBank/DDBJ databases">
        <title>Genomic Encyclopedia of Type Strains, Phase IV (KMG-IV): sequencing the most valuable type-strain genomes for metagenomic binning, comparative biology and taxonomic classification.</title>
        <authorList>
            <person name="Goeker M."/>
        </authorList>
    </citation>
    <scope>NUCLEOTIDE SEQUENCE [LARGE SCALE GENOMIC DNA]</scope>
    <source>
        <strain evidence="5 6">JC118</strain>
    </source>
</reference>
<dbReference type="Proteomes" id="UP000247612">
    <property type="component" value="Unassembled WGS sequence"/>
</dbReference>
<evidence type="ECO:0000256" key="3">
    <source>
        <dbReference type="ARBA" id="ARBA00022898"/>
    </source>
</evidence>
<proteinExistence type="inferred from homology"/>
<dbReference type="PANTHER" id="PTHR48097:SF5">
    <property type="entry name" value="LOW SPECIFICITY L-THREONINE ALDOLASE"/>
    <property type="match status" value="1"/>
</dbReference>
<feature type="domain" description="Aromatic amino acid beta-eliminating lyase/threonine aldolase" evidence="4">
    <location>
        <begin position="17"/>
        <end position="286"/>
    </location>
</feature>
<sequence length="343" mass="38422">MMYSFRNDYSEGAHPSILKAMNDENLNQKIGYGMDEICEQARALIRKECDAQQADVHFLVGGTQANLTVIAAALRPYEAVIACESGHINVHETGSIEACGHKVCTAYAKDGKLTPAMIQKIVDFHADEHMVKPKMVYISNATELGTIYYKEELTALHQICKELDLYLFMDGARLGSALTAEGNDLTLADIARLCDVFYIGGTKNGALFGEAVVINHEQIKKEFRYNIKQRGGMLAKGFLLGLQFKTLFENDLFYSLAKQANECAQRMVKVIKDAGFEFYADSPTNQLFPILPNSLADKISEKYAFQVQEKINDETTALRFVTSWACPNHVIDEFINDFKSYTK</sequence>
<dbReference type="GO" id="GO:0016829">
    <property type="term" value="F:lyase activity"/>
    <property type="evidence" value="ECO:0007669"/>
    <property type="project" value="InterPro"/>
</dbReference>
<dbReference type="InterPro" id="IPR015422">
    <property type="entry name" value="PyrdxlP-dep_Trfase_small"/>
</dbReference>
<dbReference type="GO" id="GO:0006520">
    <property type="term" value="P:amino acid metabolic process"/>
    <property type="evidence" value="ECO:0007669"/>
    <property type="project" value="InterPro"/>
</dbReference>
<dbReference type="InterPro" id="IPR015424">
    <property type="entry name" value="PyrdxlP-dep_Trfase"/>
</dbReference>
<name>A0A318KK84_9FIRM</name>
<dbReference type="PANTHER" id="PTHR48097">
    <property type="entry name" value="L-THREONINE ALDOLASE-RELATED"/>
    <property type="match status" value="1"/>
</dbReference>
<dbReference type="EMBL" id="QJKH01000013">
    <property type="protein sequence ID" value="PXX76842.1"/>
    <property type="molecule type" value="Genomic_DNA"/>
</dbReference>
<evidence type="ECO:0000313" key="6">
    <source>
        <dbReference type="Proteomes" id="UP000247612"/>
    </source>
</evidence>
<dbReference type="Gene3D" id="3.90.1150.10">
    <property type="entry name" value="Aspartate Aminotransferase, domain 1"/>
    <property type="match status" value="1"/>
</dbReference>
<evidence type="ECO:0000313" key="5">
    <source>
        <dbReference type="EMBL" id="PXX76842.1"/>
    </source>
</evidence>
<dbReference type="InterPro" id="IPR001597">
    <property type="entry name" value="ArAA_b-elim_lyase/Thr_aldolase"/>
</dbReference>
<protein>
    <submittedName>
        <fullName evidence="5">L-threonine aldolase</fullName>
    </submittedName>
</protein>
<keyword evidence="6" id="KW-1185">Reference proteome</keyword>
<dbReference type="Gene3D" id="3.40.640.10">
    <property type="entry name" value="Type I PLP-dependent aspartate aminotransferase-like (Major domain)"/>
    <property type="match status" value="1"/>
</dbReference>
<dbReference type="Pfam" id="PF01212">
    <property type="entry name" value="Beta_elim_lyase"/>
    <property type="match status" value="1"/>
</dbReference>
<comment type="caution">
    <text evidence="5">The sequence shown here is derived from an EMBL/GenBank/DDBJ whole genome shotgun (WGS) entry which is preliminary data.</text>
</comment>
<evidence type="ECO:0000256" key="2">
    <source>
        <dbReference type="ARBA" id="ARBA00006966"/>
    </source>
</evidence>
<keyword evidence="3" id="KW-0663">Pyridoxal phosphate</keyword>
<gene>
    <name evidence="5" type="ORF">DES51_11336</name>
</gene>
<comment type="cofactor">
    <cofactor evidence="1">
        <name>pyridoxal 5'-phosphate</name>
        <dbReference type="ChEBI" id="CHEBI:597326"/>
    </cofactor>
</comment>
<dbReference type="SUPFAM" id="SSF53383">
    <property type="entry name" value="PLP-dependent transferases"/>
    <property type="match status" value="1"/>
</dbReference>
<dbReference type="STRING" id="1034346.GCA_000313565_03347"/>
<evidence type="ECO:0000256" key="1">
    <source>
        <dbReference type="ARBA" id="ARBA00001933"/>
    </source>
</evidence>
<dbReference type="InterPro" id="IPR015421">
    <property type="entry name" value="PyrdxlP-dep_Trfase_major"/>
</dbReference>
<organism evidence="5 6">
    <name type="scientific">Dielma fastidiosa</name>
    <dbReference type="NCBI Taxonomy" id="1034346"/>
    <lineage>
        <taxon>Bacteria</taxon>
        <taxon>Bacillati</taxon>
        <taxon>Bacillota</taxon>
        <taxon>Erysipelotrichia</taxon>
        <taxon>Erysipelotrichales</taxon>
        <taxon>Erysipelotrichaceae</taxon>
        <taxon>Dielma</taxon>
    </lineage>
</organism>
<dbReference type="AlphaFoldDB" id="A0A318KK84"/>
<accession>A0A318KK84</accession>